<proteinExistence type="predicted"/>
<accession>A0AA49JXI3</accession>
<organism evidence="9">
    <name type="scientific">Pseudogemmatithrix spongiicola</name>
    <dbReference type="NCBI Taxonomy" id="3062599"/>
    <lineage>
        <taxon>Bacteria</taxon>
        <taxon>Pseudomonadati</taxon>
        <taxon>Gemmatimonadota</taxon>
        <taxon>Gemmatimonadia</taxon>
        <taxon>Gemmatimonadales</taxon>
        <taxon>Gemmatimonadaceae</taxon>
        <taxon>Pseudogemmatithrix</taxon>
    </lineage>
</organism>
<keyword evidence="3 6" id="KW-1133">Transmembrane helix</keyword>
<evidence type="ECO:0000256" key="6">
    <source>
        <dbReference type="SAM" id="Phobius"/>
    </source>
</evidence>
<feature type="transmembrane region" description="Helical" evidence="6">
    <location>
        <begin position="98"/>
        <end position="116"/>
    </location>
</feature>
<feature type="transmembrane region" description="Helical" evidence="6">
    <location>
        <begin position="177"/>
        <end position="195"/>
    </location>
</feature>
<dbReference type="InterPro" id="IPR050925">
    <property type="entry name" value="Rhomboid_protease_S54"/>
</dbReference>
<keyword evidence="11" id="KW-1185">Reference proteome</keyword>
<feature type="region of interest" description="Disordered" evidence="5">
    <location>
        <begin position="211"/>
        <end position="274"/>
    </location>
</feature>
<feature type="transmembrane region" description="Helical" evidence="6">
    <location>
        <begin position="67"/>
        <end position="86"/>
    </location>
</feature>
<feature type="transmembrane region" description="Helical" evidence="6">
    <location>
        <begin position="12"/>
        <end position="33"/>
    </location>
</feature>
<dbReference type="InterPro" id="IPR046483">
    <property type="entry name" value="DUF6576"/>
</dbReference>
<dbReference type="InterPro" id="IPR022764">
    <property type="entry name" value="Peptidase_S54_rhomboid_dom"/>
</dbReference>
<dbReference type="Gene3D" id="1.20.1540.10">
    <property type="entry name" value="Rhomboid-like"/>
    <property type="match status" value="1"/>
</dbReference>
<protein>
    <submittedName>
        <fullName evidence="9">Rhomboid family intramembrane serine protease</fullName>
        <ecNumber evidence="9">3.4.21.105</ecNumber>
    </submittedName>
</protein>
<name>A0AA49JXI3_9BACT</name>
<comment type="subcellular location">
    <subcellularLocation>
        <location evidence="1">Membrane</location>
        <topology evidence="1">Multi-pass membrane protein</topology>
    </subcellularLocation>
</comment>
<evidence type="ECO:0000256" key="2">
    <source>
        <dbReference type="ARBA" id="ARBA00022692"/>
    </source>
</evidence>
<dbReference type="EMBL" id="CP130613">
    <property type="protein sequence ID" value="WKW16528.1"/>
    <property type="molecule type" value="Genomic_DNA"/>
</dbReference>
<dbReference type="SUPFAM" id="SSF144091">
    <property type="entry name" value="Rhomboid-like"/>
    <property type="match status" value="1"/>
</dbReference>
<evidence type="ECO:0000256" key="1">
    <source>
        <dbReference type="ARBA" id="ARBA00004141"/>
    </source>
</evidence>
<sequence length="309" mass="33236">MAERPTERPMERAPLVPPATFALVATLVGVHFLRWTVLRPEVLVEALAFHRGDLDAGRWWSAATYSLVQPSATLLALAVYVLLVFGPRLERIWGPRRFVGFAAFAALGGWMVHLFVGGTAPLLGATSVALGVLAAHALRWGAEERILAGGFTVRVRWAAAFVAAVLLLTALQEPIGGGGAALAHLGGLGAAWLFTRATHVLLVERIRDGVSAQPDEPPEDQPPRAIPKSSPRARGQRETIDDVVARSNAAAARRRADPERPALPRAAGEPAVPPTVDAILDKILTHGLDGLTDEERRILDDHSRRLRDS</sequence>
<dbReference type="InterPro" id="IPR035952">
    <property type="entry name" value="Rhomboid-like_sf"/>
</dbReference>
<dbReference type="EC" id="3.4.21.105" evidence="9"/>
<dbReference type="GO" id="GO:0006508">
    <property type="term" value="P:proteolysis"/>
    <property type="evidence" value="ECO:0007669"/>
    <property type="project" value="UniProtKB-KW"/>
</dbReference>
<evidence type="ECO:0000313" key="9">
    <source>
        <dbReference type="EMBL" id="WKW13622.1"/>
    </source>
</evidence>
<feature type="transmembrane region" description="Helical" evidence="6">
    <location>
        <begin position="122"/>
        <end position="141"/>
    </location>
</feature>
<feature type="transmembrane region" description="Helical" evidence="6">
    <location>
        <begin position="153"/>
        <end position="171"/>
    </location>
</feature>
<dbReference type="GO" id="GO:0016020">
    <property type="term" value="C:membrane"/>
    <property type="evidence" value="ECO:0007669"/>
    <property type="project" value="UniProtKB-SubCell"/>
</dbReference>
<dbReference type="RefSeq" id="WP_367886460.1">
    <property type="nucleotide sequence ID" value="NZ_CP130612.1"/>
</dbReference>
<evidence type="ECO:0000313" key="10">
    <source>
        <dbReference type="EMBL" id="WKW16528.1"/>
    </source>
</evidence>
<evidence type="ECO:0000259" key="7">
    <source>
        <dbReference type="Pfam" id="PF01694"/>
    </source>
</evidence>
<evidence type="ECO:0000256" key="3">
    <source>
        <dbReference type="ARBA" id="ARBA00022989"/>
    </source>
</evidence>
<feature type="domain" description="DUF6576" evidence="8">
    <location>
        <begin position="276"/>
        <end position="305"/>
    </location>
</feature>
<dbReference type="GO" id="GO:0004252">
    <property type="term" value="F:serine-type endopeptidase activity"/>
    <property type="evidence" value="ECO:0007669"/>
    <property type="project" value="InterPro"/>
</dbReference>
<keyword evidence="2 6" id="KW-0812">Transmembrane</keyword>
<dbReference type="Proteomes" id="UP001229955">
    <property type="component" value="Chromosome"/>
</dbReference>
<keyword evidence="9" id="KW-0645">Protease</keyword>
<dbReference type="AlphaFoldDB" id="A0AA49JXI3"/>
<feature type="compositionally biased region" description="Basic and acidic residues" evidence="5">
    <location>
        <begin position="235"/>
        <end position="244"/>
    </location>
</feature>
<keyword evidence="4 6" id="KW-0472">Membrane</keyword>
<reference evidence="9" key="1">
    <citation type="submission" date="2023-07" db="EMBL/GenBank/DDBJ databases">
        <authorList>
            <person name="Haufschild T."/>
            <person name="Kallscheuer N."/>
            <person name="Hammer J."/>
            <person name="Kohn T."/>
            <person name="Kabuu M."/>
            <person name="Jogler M."/>
            <person name="Wohfarth N."/>
            <person name="Heuer A."/>
            <person name="Rohde M."/>
            <person name="van Teeseling M.C.F."/>
            <person name="Jogler C."/>
        </authorList>
    </citation>
    <scope>NUCLEOTIDE SEQUENCE</scope>
    <source>
        <strain evidence="9">Strain 138</strain>
        <strain evidence="10">Strain 318</strain>
    </source>
</reference>
<feature type="domain" description="Peptidase S54 rhomboid" evidence="7">
    <location>
        <begin position="57"/>
        <end position="195"/>
    </location>
</feature>
<dbReference type="Pfam" id="PF01694">
    <property type="entry name" value="Rhomboid"/>
    <property type="match status" value="1"/>
</dbReference>
<dbReference type="PANTHER" id="PTHR43731:SF26">
    <property type="entry name" value="RHOMBOID-LIKE PROTEIN 10, CHLOROPLASTIC"/>
    <property type="match status" value="1"/>
</dbReference>
<dbReference type="KEGG" id="pspc:Strain318_002945"/>
<evidence type="ECO:0000313" key="11">
    <source>
        <dbReference type="Proteomes" id="UP001229955"/>
    </source>
</evidence>
<evidence type="ECO:0000259" key="8">
    <source>
        <dbReference type="Pfam" id="PF20216"/>
    </source>
</evidence>
<keyword evidence="9" id="KW-0378">Hydrolase</keyword>
<dbReference type="PANTHER" id="PTHR43731">
    <property type="entry name" value="RHOMBOID PROTEASE"/>
    <property type="match status" value="1"/>
</dbReference>
<accession>A0AA49Q873</accession>
<evidence type="ECO:0000256" key="4">
    <source>
        <dbReference type="ARBA" id="ARBA00023136"/>
    </source>
</evidence>
<dbReference type="EMBL" id="CP130612">
    <property type="protein sequence ID" value="WKW13622.1"/>
    <property type="molecule type" value="Genomic_DNA"/>
</dbReference>
<dbReference type="Pfam" id="PF20216">
    <property type="entry name" value="DUF6576"/>
    <property type="match status" value="1"/>
</dbReference>
<evidence type="ECO:0000256" key="5">
    <source>
        <dbReference type="SAM" id="MobiDB-lite"/>
    </source>
</evidence>
<gene>
    <name evidence="9" type="ORF">Strain138_002947</name>
    <name evidence="10" type="ORF">Strain318_002945</name>
</gene>